<evidence type="ECO:0000313" key="3">
    <source>
        <dbReference type="EMBL" id="GIG33034.1"/>
    </source>
</evidence>
<organism evidence="3 4">
    <name type="scientific">Cellulomonas oligotrophica</name>
    <dbReference type="NCBI Taxonomy" id="931536"/>
    <lineage>
        <taxon>Bacteria</taxon>
        <taxon>Bacillati</taxon>
        <taxon>Actinomycetota</taxon>
        <taxon>Actinomycetes</taxon>
        <taxon>Micrococcales</taxon>
        <taxon>Cellulomonadaceae</taxon>
        <taxon>Cellulomonas</taxon>
    </lineage>
</organism>
<dbReference type="InterPro" id="IPR011067">
    <property type="entry name" value="Plasmid_toxin/cell-grow_inhib"/>
</dbReference>
<keyword evidence="2" id="KW-1277">Toxin-antitoxin system</keyword>
<dbReference type="Pfam" id="PF02452">
    <property type="entry name" value="PemK_toxin"/>
    <property type="match status" value="1"/>
</dbReference>
<accession>A0ABQ4DBD6</accession>
<evidence type="ECO:0000256" key="2">
    <source>
        <dbReference type="ARBA" id="ARBA00022649"/>
    </source>
</evidence>
<gene>
    <name evidence="3" type="ORF">Col01nite_21930</name>
</gene>
<evidence type="ECO:0008006" key="5">
    <source>
        <dbReference type="Google" id="ProtNLM"/>
    </source>
</evidence>
<dbReference type="EMBL" id="BONN01000005">
    <property type="protein sequence ID" value="GIG33034.1"/>
    <property type="molecule type" value="Genomic_DNA"/>
</dbReference>
<dbReference type="InterPro" id="IPR003477">
    <property type="entry name" value="PemK-like"/>
</dbReference>
<comment type="caution">
    <text evidence="3">The sequence shown here is derived from an EMBL/GenBank/DDBJ whole genome shotgun (WGS) entry which is preliminary data.</text>
</comment>
<protein>
    <recommendedName>
        <fullName evidence="5">mRNA interferase PemK</fullName>
    </recommendedName>
</protein>
<keyword evidence="4" id="KW-1185">Reference proteome</keyword>
<dbReference type="SUPFAM" id="SSF50118">
    <property type="entry name" value="Cell growth inhibitor/plasmid maintenance toxic component"/>
    <property type="match status" value="1"/>
</dbReference>
<dbReference type="Gene3D" id="2.30.30.110">
    <property type="match status" value="1"/>
</dbReference>
<comment type="similarity">
    <text evidence="1">Belongs to the PemK/MazF family.</text>
</comment>
<name>A0ABQ4DBD6_9CELL</name>
<dbReference type="Proteomes" id="UP000618382">
    <property type="component" value="Unassembled WGS sequence"/>
</dbReference>
<reference evidence="3 4" key="1">
    <citation type="submission" date="2021-01" db="EMBL/GenBank/DDBJ databases">
        <title>Whole genome shotgun sequence of Cellulomonas oligotrophica NBRC 109435.</title>
        <authorList>
            <person name="Komaki H."/>
            <person name="Tamura T."/>
        </authorList>
    </citation>
    <scope>NUCLEOTIDE SEQUENCE [LARGE SCALE GENOMIC DNA]</scope>
    <source>
        <strain evidence="3 4">NBRC 109435</strain>
    </source>
</reference>
<sequence length="144" mass="15259">MVTGRPVPNPSLFPARPPAIAPGTVALVDFPFSSAEPSGSQYKRRPALVLNAVGSGADEAIVFVMVTGSAARLASPSASDIPVRDWQAVGLARESVVRTRRIWTGQKRDVVRAIGRFDAATLELVRDMVVDLVSPQLAPKSDPA</sequence>
<dbReference type="RefSeq" id="WP_275406405.1">
    <property type="nucleotide sequence ID" value="NZ_BAABFI010000010.1"/>
</dbReference>
<evidence type="ECO:0000256" key="1">
    <source>
        <dbReference type="ARBA" id="ARBA00007521"/>
    </source>
</evidence>
<evidence type="ECO:0000313" key="4">
    <source>
        <dbReference type="Proteomes" id="UP000618382"/>
    </source>
</evidence>
<proteinExistence type="inferred from homology"/>